<dbReference type="GO" id="GO:0003677">
    <property type="term" value="F:DNA binding"/>
    <property type="evidence" value="ECO:0007669"/>
    <property type="project" value="UniProtKB-UniRule"/>
</dbReference>
<dbReference type="RefSeq" id="WP_005116523.1">
    <property type="nucleotide sequence ID" value="NZ_AP022621.1"/>
</dbReference>
<name>A0A0U1ADP9_9MYCO</name>
<evidence type="ECO:0000256" key="4">
    <source>
        <dbReference type="ARBA" id="ARBA00023163"/>
    </source>
</evidence>
<evidence type="ECO:0000256" key="1">
    <source>
        <dbReference type="ARBA" id="ARBA00005820"/>
    </source>
</evidence>
<comment type="similarity">
    <text evidence="1">Belongs to the AfsR/DnrI/RedD regulatory family.</text>
</comment>
<feature type="domain" description="OmpR/PhoB-type" evidence="6">
    <location>
        <begin position="1"/>
        <end position="97"/>
    </location>
</feature>
<dbReference type="PANTHER" id="PTHR35807:SF1">
    <property type="entry name" value="TRANSCRIPTIONAL REGULATOR REDD"/>
    <property type="match status" value="1"/>
</dbReference>
<evidence type="ECO:0000259" key="6">
    <source>
        <dbReference type="PROSITE" id="PS51755"/>
    </source>
</evidence>
<dbReference type="Pfam" id="PF00486">
    <property type="entry name" value="Trans_reg_C"/>
    <property type="match status" value="1"/>
</dbReference>
<dbReference type="SUPFAM" id="SSF48452">
    <property type="entry name" value="TPR-like"/>
    <property type="match status" value="1"/>
</dbReference>
<dbReference type="Gene3D" id="1.25.40.10">
    <property type="entry name" value="Tetratricopeptide repeat domain"/>
    <property type="match status" value="1"/>
</dbReference>
<evidence type="ECO:0000256" key="2">
    <source>
        <dbReference type="ARBA" id="ARBA00023015"/>
    </source>
</evidence>
<dbReference type="InterPro" id="IPR051677">
    <property type="entry name" value="AfsR-DnrI-RedD_regulator"/>
</dbReference>
<dbReference type="Pfam" id="PF03704">
    <property type="entry name" value="BTAD"/>
    <property type="match status" value="1"/>
</dbReference>
<evidence type="ECO:0000256" key="3">
    <source>
        <dbReference type="ARBA" id="ARBA00023125"/>
    </source>
</evidence>
<dbReference type="SUPFAM" id="SSF46894">
    <property type="entry name" value="C-terminal effector domain of the bipartite response regulators"/>
    <property type="match status" value="1"/>
</dbReference>
<dbReference type="SMART" id="SM01043">
    <property type="entry name" value="BTAD"/>
    <property type="match status" value="1"/>
</dbReference>
<dbReference type="Gene3D" id="1.10.10.10">
    <property type="entry name" value="Winged helix-like DNA-binding domain superfamily/Winged helix DNA-binding domain"/>
    <property type="match status" value="1"/>
</dbReference>
<dbReference type="Proteomes" id="UP000045782">
    <property type="component" value="Unassembled WGS sequence"/>
</dbReference>
<accession>A0A0U1ADP9</accession>
<proteinExistence type="inferred from homology"/>
<reference evidence="7 8" key="1">
    <citation type="submission" date="2015-03" db="EMBL/GenBank/DDBJ databases">
        <authorList>
            <person name="Murphy D."/>
        </authorList>
    </citation>
    <scope>NUCLEOTIDE SEQUENCE [LARGE SCALE GENOMIC DNA]</scope>
    <source>
        <strain evidence="7 8">PAP088</strain>
    </source>
</reference>
<organism evidence="7 8">
    <name type="scientific">Mycobacteroides abscessus</name>
    <dbReference type="NCBI Taxonomy" id="36809"/>
    <lineage>
        <taxon>Bacteria</taxon>
        <taxon>Bacillati</taxon>
        <taxon>Actinomycetota</taxon>
        <taxon>Actinomycetes</taxon>
        <taxon>Mycobacteriales</taxon>
        <taxon>Mycobacteriaceae</taxon>
        <taxon>Mycobacteroides</taxon>
    </lineage>
</organism>
<dbReference type="GO" id="GO:0000160">
    <property type="term" value="P:phosphorelay signal transduction system"/>
    <property type="evidence" value="ECO:0007669"/>
    <property type="project" value="InterPro"/>
</dbReference>
<dbReference type="AlphaFoldDB" id="A0A0U1ADP9"/>
<dbReference type="InterPro" id="IPR005158">
    <property type="entry name" value="BTAD"/>
</dbReference>
<protein>
    <submittedName>
        <fullName evidence="7">Transcriptional regulator redD</fullName>
    </submittedName>
</protein>
<dbReference type="InterPro" id="IPR011990">
    <property type="entry name" value="TPR-like_helical_dom_sf"/>
</dbReference>
<keyword evidence="4" id="KW-0804">Transcription</keyword>
<evidence type="ECO:0000313" key="8">
    <source>
        <dbReference type="Proteomes" id="UP000045782"/>
    </source>
</evidence>
<feature type="DNA-binding region" description="OmpR/PhoB-type" evidence="5">
    <location>
        <begin position="1"/>
        <end position="97"/>
    </location>
</feature>
<evidence type="ECO:0000313" key="7">
    <source>
        <dbReference type="EMBL" id="CPV69512.1"/>
    </source>
</evidence>
<dbReference type="InterPro" id="IPR036388">
    <property type="entry name" value="WH-like_DNA-bd_sf"/>
</dbReference>
<dbReference type="InterPro" id="IPR016032">
    <property type="entry name" value="Sig_transdc_resp-reg_C-effctor"/>
</dbReference>
<dbReference type="GO" id="GO:0006355">
    <property type="term" value="P:regulation of DNA-templated transcription"/>
    <property type="evidence" value="ECO:0007669"/>
    <property type="project" value="InterPro"/>
</dbReference>
<evidence type="ECO:0000256" key="5">
    <source>
        <dbReference type="PROSITE-ProRule" id="PRU01091"/>
    </source>
</evidence>
<dbReference type="PANTHER" id="PTHR35807">
    <property type="entry name" value="TRANSCRIPTIONAL REGULATOR REDD-RELATED"/>
    <property type="match status" value="1"/>
</dbReference>
<dbReference type="PROSITE" id="PS51755">
    <property type="entry name" value="OMPR_PHOB"/>
    <property type="match status" value="1"/>
</dbReference>
<gene>
    <name evidence="7" type="primary">redD</name>
    <name evidence="7" type="ORF">ERS075579_04586</name>
</gene>
<keyword evidence="2" id="KW-0805">Transcription regulation</keyword>
<dbReference type="EMBL" id="CSWP01000011">
    <property type="protein sequence ID" value="CPV69512.1"/>
    <property type="molecule type" value="Genomic_DNA"/>
</dbReference>
<keyword evidence="3 5" id="KW-0238">DNA-binding</keyword>
<dbReference type="InterPro" id="IPR001867">
    <property type="entry name" value="OmpR/PhoB-type_DNA-bd"/>
</dbReference>
<sequence>MHAKIDLLGPVQVRVADRICIPSGVRLQCALALLAIRPREVIQRDELIEELGLNETTKDTINALHAHVRRLRQWLDTEGATSNILQTAGRSGYFLDIHRRDVDAHLFIDAVNEAVTLQNKVPSIAVAMLENALAQWRGAPLTAMSESVRAQGFLRELNSHKELAQEVLLDCYLALQRYQKAAVVAHQFTLEMPYNEKIWESHIVALRMLGRHAEAAHIFRQVQKLLYDELRVAPSKSLRSALTDTRWATA</sequence>